<dbReference type="GO" id="GO:0005524">
    <property type="term" value="F:ATP binding"/>
    <property type="evidence" value="ECO:0007669"/>
    <property type="project" value="UniProtKB-KW"/>
</dbReference>
<name>C3TWR1_9ABAC</name>
<evidence type="ECO:0000313" key="10">
    <source>
        <dbReference type="EMBL" id="ACO53453.1"/>
    </source>
</evidence>
<feature type="domain" description="Protein kinase" evidence="9">
    <location>
        <begin position="17"/>
        <end position="264"/>
    </location>
</feature>
<evidence type="ECO:0000256" key="1">
    <source>
        <dbReference type="ARBA" id="ARBA00012513"/>
    </source>
</evidence>
<evidence type="ECO:0000256" key="2">
    <source>
        <dbReference type="ARBA" id="ARBA00022527"/>
    </source>
</evidence>
<dbReference type="GeneID" id="7804669"/>
<evidence type="ECO:0000256" key="3">
    <source>
        <dbReference type="ARBA" id="ARBA00022679"/>
    </source>
</evidence>
<proteinExistence type="predicted"/>
<evidence type="ECO:0000259" key="9">
    <source>
        <dbReference type="PROSITE" id="PS50011"/>
    </source>
</evidence>
<dbReference type="PROSITE" id="PS00108">
    <property type="entry name" value="PROTEIN_KINASE_ST"/>
    <property type="match status" value="1"/>
</dbReference>
<keyword evidence="3" id="KW-0808">Transferase</keyword>
<dbReference type="KEGG" id="vg:7804669"/>
<dbReference type="InterPro" id="IPR050236">
    <property type="entry name" value="Ser_Thr_kinase_AGC"/>
</dbReference>
<accession>C3TWR1</accession>
<dbReference type="Proteomes" id="UP000203846">
    <property type="component" value="Segment"/>
</dbReference>
<dbReference type="Pfam" id="PF00069">
    <property type="entry name" value="Pkinase"/>
    <property type="match status" value="1"/>
</dbReference>
<dbReference type="EMBL" id="FJ227128">
    <property type="protein sequence ID" value="ACO53453.1"/>
    <property type="molecule type" value="Genomic_DNA"/>
</dbReference>
<keyword evidence="11" id="KW-1185">Reference proteome</keyword>
<dbReference type="InterPro" id="IPR008271">
    <property type="entry name" value="Ser/Thr_kinase_AS"/>
</dbReference>
<evidence type="ECO:0000256" key="6">
    <source>
        <dbReference type="ARBA" id="ARBA00022840"/>
    </source>
</evidence>
<evidence type="ECO:0000313" key="11">
    <source>
        <dbReference type="Proteomes" id="UP000203846"/>
    </source>
</evidence>
<dbReference type="Gene3D" id="3.30.200.20">
    <property type="entry name" value="Phosphorylase Kinase, domain 1"/>
    <property type="match status" value="1"/>
</dbReference>
<dbReference type="SUPFAM" id="SSF56112">
    <property type="entry name" value="Protein kinase-like (PK-like)"/>
    <property type="match status" value="1"/>
</dbReference>
<organism evidence="10 11">
    <name type="scientific">Euproctis pseudoconspersa nucleopolyhedrovirus</name>
    <dbReference type="NCBI Taxonomy" id="307467"/>
    <lineage>
        <taxon>Viruses</taxon>
        <taxon>Viruses incertae sedis</taxon>
        <taxon>Naldaviricetes</taxon>
        <taxon>Lefavirales</taxon>
        <taxon>Baculoviridae</taxon>
        <taxon>Alphabaculovirus</taxon>
        <taxon>Alphabaculovirus eupseudoconspersae</taxon>
    </lineage>
</organism>
<evidence type="ECO:0000256" key="5">
    <source>
        <dbReference type="ARBA" id="ARBA00022777"/>
    </source>
</evidence>
<dbReference type="PROSITE" id="PS50011">
    <property type="entry name" value="PROTEIN_KINASE_DOM"/>
    <property type="match status" value="1"/>
</dbReference>
<comment type="catalytic activity">
    <reaction evidence="8">
        <text>L-seryl-[protein] + ATP = O-phospho-L-seryl-[protein] + ADP + H(+)</text>
        <dbReference type="Rhea" id="RHEA:17989"/>
        <dbReference type="Rhea" id="RHEA-COMP:9863"/>
        <dbReference type="Rhea" id="RHEA-COMP:11604"/>
        <dbReference type="ChEBI" id="CHEBI:15378"/>
        <dbReference type="ChEBI" id="CHEBI:29999"/>
        <dbReference type="ChEBI" id="CHEBI:30616"/>
        <dbReference type="ChEBI" id="CHEBI:83421"/>
        <dbReference type="ChEBI" id="CHEBI:456216"/>
        <dbReference type="EC" id="2.7.11.1"/>
    </reaction>
</comment>
<protein>
    <recommendedName>
        <fullName evidence="1">non-specific serine/threonine protein kinase</fullName>
        <ecNumber evidence="1">2.7.11.1</ecNumber>
    </recommendedName>
</protein>
<dbReference type="InterPro" id="IPR000719">
    <property type="entry name" value="Prot_kinase_dom"/>
</dbReference>
<reference evidence="10 11" key="1">
    <citation type="journal article" date="2009" name="Virus Genes">
        <title>Morphology and genome of Euproctis pseudoconspersa nucleopolyhedrovirus.</title>
        <authorList>
            <person name="Tang X.D."/>
            <person name="Xiao Q."/>
            <person name="Ma X.C."/>
            <person name="Zhu Z.R."/>
            <person name="Zhang C.X."/>
        </authorList>
    </citation>
    <scope>NUCLEOTIDE SEQUENCE [LARGE SCALE GENOMIC DNA]</scope>
    <source>
        <strain evidence="10 11">Hangzhou</strain>
    </source>
</reference>
<keyword evidence="4" id="KW-0547">Nucleotide-binding</keyword>
<dbReference type="PANTHER" id="PTHR24356">
    <property type="entry name" value="SERINE/THREONINE-PROTEIN KINASE"/>
    <property type="match status" value="1"/>
</dbReference>
<sequence>MDMFLTEFIDFNRQFVKQKQFKLINGKFGSVSVYKHEPTQKELLVKYIKNQAFNPIEPYVHHLMKDNKFFIKLYYSFDWLRGHLLIMDFIKEGDLFDLMKNEPHLTEDQIKLMVMQLVDALNALHNHKLIHNDVKLENVLCNSNMHIFLCDYGLCKHIGTESVYDGTLDYFSPEKINKLTYDTHFDWWAVGVLTFELMSYQDHPFKINKEEELTLTKLKRRHSLKVTYPYSMSLHAHDFVFQMLQFDITKRLCVYEKIKQHNFFNVEKYN</sequence>
<evidence type="ECO:0000256" key="4">
    <source>
        <dbReference type="ARBA" id="ARBA00022741"/>
    </source>
</evidence>
<keyword evidence="2" id="KW-0723">Serine/threonine-protein kinase</keyword>
<evidence type="ECO:0000256" key="8">
    <source>
        <dbReference type="ARBA" id="ARBA00048679"/>
    </source>
</evidence>
<dbReference type="EC" id="2.7.11.1" evidence="1"/>
<dbReference type="GO" id="GO:0004674">
    <property type="term" value="F:protein serine/threonine kinase activity"/>
    <property type="evidence" value="ECO:0007669"/>
    <property type="project" value="UniProtKB-KW"/>
</dbReference>
<dbReference type="Gene3D" id="1.10.510.10">
    <property type="entry name" value="Transferase(Phosphotransferase) domain 1"/>
    <property type="match status" value="1"/>
</dbReference>
<dbReference type="RefSeq" id="YP_002854613.1">
    <property type="nucleotide sequence ID" value="NC_012639.1"/>
</dbReference>
<keyword evidence="6" id="KW-0067">ATP-binding</keyword>
<dbReference type="SMART" id="SM00220">
    <property type="entry name" value="S_TKc"/>
    <property type="match status" value="1"/>
</dbReference>
<dbReference type="InterPro" id="IPR011009">
    <property type="entry name" value="Kinase-like_dom_sf"/>
</dbReference>
<keyword evidence="5" id="KW-0418">Kinase</keyword>
<dbReference type="OrthoDB" id="8955at10239"/>
<evidence type="ECO:0000256" key="7">
    <source>
        <dbReference type="ARBA" id="ARBA00047899"/>
    </source>
</evidence>
<comment type="catalytic activity">
    <reaction evidence="7">
        <text>L-threonyl-[protein] + ATP = O-phospho-L-threonyl-[protein] + ADP + H(+)</text>
        <dbReference type="Rhea" id="RHEA:46608"/>
        <dbReference type="Rhea" id="RHEA-COMP:11060"/>
        <dbReference type="Rhea" id="RHEA-COMP:11605"/>
        <dbReference type="ChEBI" id="CHEBI:15378"/>
        <dbReference type="ChEBI" id="CHEBI:30013"/>
        <dbReference type="ChEBI" id="CHEBI:30616"/>
        <dbReference type="ChEBI" id="CHEBI:61977"/>
        <dbReference type="ChEBI" id="CHEBI:456216"/>
        <dbReference type="EC" id="2.7.11.1"/>
    </reaction>
</comment>